<evidence type="ECO:0000256" key="1">
    <source>
        <dbReference type="SAM" id="Coils"/>
    </source>
</evidence>
<sequence length="834" mass="96821">MKIIAHSDLMGKSTLETIPIPSICDSITAILESLPKHLPGNFRYFRKVDKNRVNRLFEVRGFMKRLLRLLFAAITILALSHLWCPMAMAADPFSDVPPDHWAYDAVRELTDKGYMDGYVDGTFKGRKVITRYELALILAKMLTKVESIEQYGGSVSDQDMGLFNKLSREFQDELTSLGIRLQQAEDRIKKLEDKAAEKPNLEITGYYRARQWWVQDPDTTYDDPYNYDDTDDADGSDRAGFSRLYHDVYLKFLGKPFDIVETYLELHAWMFGTHYNMEYYTDNRSDLGMDPVLFDLVNERGAEIGKSHLKMDHPWANLRTFQNEAITPMTDPFKLTTGKDWLYNPNSGIEVNGTIYDVSHFSAVYNTDTHSAPYFASNGPDYKQQDTFLSRWSYVMPQKFMKNSELILSGTYLEYINDYIKYGNYNKITGVDLSYKNNNYGRLSVLSEIINTEDGIDGDTILKDLGHKMDVSYSLDEYTYSLNYYNYGKDMRIRTNDVEGLYVDYEKWRNGKKYYNYGRKLGNTDDLLAAGETFVRFTGKYDYDNKGNERDFQAEAQVQIKDWEEVPGKPNETDGFRGQKYSLELWADITEKLRSRFKAQLHRDAFANETGTGRTELELNGTWKSRFKTKSELWLERDADAENMLGNSQTDYGLYSEISTDVTPTIWSKFSSKYEINRANFNSLNVDPANLGDDDDKRDNTEMQLTEYLFETNVNLTSSIALNTKLQSRFEKWQSYPNLDKDTYWIITEFKNDFSSKLKGKTVFWWKKIFNNDSSQGSIFENLYSELIYDATDKTKLKLIWGDWIGTSKDDRPSIGKPEIETEKKLLFEATTDF</sequence>
<dbReference type="InterPro" id="IPR001119">
    <property type="entry name" value="SLH_dom"/>
</dbReference>
<dbReference type="AlphaFoldDB" id="A0A2N1PUK6"/>
<organism evidence="4 5">
    <name type="scientific">Candidatus Wallbacteria bacterium HGW-Wallbacteria-1</name>
    <dbReference type="NCBI Taxonomy" id="2013854"/>
    <lineage>
        <taxon>Bacteria</taxon>
        <taxon>Candidatus Walliibacteriota</taxon>
    </lineage>
</organism>
<keyword evidence="2" id="KW-1133">Transmembrane helix</keyword>
<evidence type="ECO:0000256" key="2">
    <source>
        <dbReference type="SAM" id="Phobius"/>
    </source>
</evidence>
<reference evidence="4 5" key="1">
    <citation type="journal article" date="2017" name="ISME J.">
        <title>Potential for microbial H2 and metal transformations associated with novel bacteria and archaea in deep terrestrial subsurface sediments.</title>
        <authorList>
            <person name="Hernsdorf A.W."/>
            <person name="Amano Y."/>
            <person name="Miyakawa K."/>
            <person name="Ise K."/>
            <person name="Suzuki Y."/>
            <person name="Anantharaman K."/>
            <person name="Probst A."/>
            <person name="Burstein D."/>
            <person name="Thomas B.C."/>
            <person name="Banfield J.F."/>
        </authorList>
    </citation>
    <scope>NUCLEOTIDE SEQUENCE [LARGE SCALE GENOMIC DNA]</scope>
    <source>
        <strain evidence="4">HGW-Wallbacteria-1</strain>
    </source>
</reference>
<evidence type="ECO:0000313" key="4">
    <source>
        <dbReference type="EMBL" id="PKK91986.1"/>
    </source>
</evidence>
<name>A0A2N1PUK6_9BACT</name>
<protein>
    <recommendedName>
        <fullName evidence="3">SLH domain-containing protein</fullName>
    </recommendedName>
</protein>
<dbReference type="PANTHER" id="PTHR43308:SF1">
    <property type="entry name" value="OUTER MEMBRANE PROTEIN ALPHA"/>
    <property type="match status" value="1"/>
</dbReference>
<feature type="domain" description="SLH" evidence="3">
    <location>
        <begin position="89"/>
        <end position="152"/>
    </location>
</feature>
<dbReference type="PANTHER" id="PTHR43308">
    <property type="entry name" value="OUTER MEMBRANE PROTEIN ALPHA-RELATED"/>
    <property type="match status" value="1"/>
</dbReference>
<keyword evidence="1" id="KW-0175">Coiled coil</keyword>
<gene>
    <name evidence="4" type="ORF">CVV64_00805</name>
</gene>
<dbReference type="EMBL" id="PGXC01000001">
    <property type="protein sequence ID" value="PKK91986.1"/>
    <property type="molecule type" value="Genomic_DNA"/>
</dbReference>
<dbReference type="PROSITE" id="PS51272">
    <property type="entry name" value="SLH"/>
    <property type="match status" value="1"/>
</dbReference>
<dbReference type="Pfam" id="PF00395">
    <property type="entry name" value="SLH"/>
    <property type="match status" value="1"/>
</dbReference>
<proteinExistence type="predicted"/>
<accession>A0A2N1PUK6</accession>
<dbReference type="InterPro" id="IPR051465">
    <property type="entry name" value="Cell_Envelope_Struct_Comp"/>
</dbReference>
<comment type="caution">
    <text evidence="4">The sequence shown here is derived from an EMBL/GenBank/DDBJ whole genome shotgun (WGS) entry which is preliminary data.</text>
</comment>
<evidence type="ECO:0000259" key="3">
    <source>
        <dbReference type="PROSITE" id="PS51272"/>
    </source>
</evidence>
<keyword evidence="2" id="KW-0812">Transmembrane</keyword>
<dbReference type="Proteomes" id="UP000233256">
    <property type="component" value="Unassembled WGS sequence"/>
</dbReference>
<feature type="transmembrane region" description="Helical" evidence="2">
    <location>
        <begin position="66"/>
        <end position="83"/>
    </location>
</feature>
<keyword evidence="2" id="KW-0472">Membrane</keyword>
<evidence type="ECO:0000313" key="5">
    <source>
        <dbReference type="Proteomes" id="UP000233256"/>
    </source>
</evidence>
<feature type="coiled-coil region" evidence="1">
    <location>
        <begin position="167"/>
        <end position="201"/>
    </location>
</feature>